<comment type="caution">
    <text evidence="2">The sequence shown here is derived from an EMBL/GenBank/DDBJ whole genome shotgun (WGS) entry which is preliminary data.</text>
</comment>
<dbReference type="Proteomes" id="UP000324767">
    <property type="component" value="Unassembled WGS sequence"/>
</dbReference>
<dbReference type="AlphaFoldDB" id="A0A5M8PKJ0"/>
<gene>
    <name evidence="2" type="ORF">FRX48_06550</name>
</gene>
<evidence type="ECO:0000313" key="2">
    <source>
        <dbReference type="EMBL" id="KAA6409937.1"/>
    </source>
</evidence>
<dbReference type="OrthoDB" id="2161780at2759"/>
<sequence>MALLKDSVLSSEEDGSGSFLWLDAFKRQYVYGAMSFAAVDADNQEPVIVFLAETTAHRVLRPEPVVLHPEVSGHVHTLQVIGSQAFDNNYNPVLTSPPPATRSPRTTSKTPSGIFDHKLYDLTDFIDTQPDGASLLLEAAGKDATTAFYNLHRQ</sequence>
<name>A0A5M8PKJ0_9LECA</name>
<organism evidence="2 3">
    <name type="scientific">Lasallia pustulata</name>
    <dbReference type="NCBI Taxonomy" id="136370"/>
    <lineage>
        <taxon>Eukaryota</taxon>
        <taxon>Fungi</taxon>
        <taxon>Dikarya</taxon>
        <taxon>Ascomycota</taxon>
        <taxon>Pezizomycotina</taxon>
        <taxon>Lecanoromycetes</taxon>
        <taxon>OSLEUM clade</taxon>
        <taxon>Umbilicariomycetidae</taxon>
        <taxon>Umbilicariales</taxon>
        <taxon>Umbilicariaceae</taxon>
        <taxon>Lasallia</taxon>
    </lineage>
</organism>
<dbReference type="Gene3D" id="3.10.120.10">
    <property type="entry name" value="Cytochrome b5-like heme/steroid binding domain"/>
    <property type="match status" value="1"/>
</dbReference>
<reference evidence="2 3" key="1">
    <citation type="submission" date="2019-09" db="EMBL/GenBank/DDBJ databases">
        <title>The hologenome of the rock-dwelling lichen Lasallia pustulata.</title>
        <authorList>
            <person name="Greshake Tzovaras B."/>
            <person name="Segers F."/>
            <person name="Bicker A."/>
            <person name="Dal Grande F."/>
            <person name="Otte J."/>
            <person name="Hankeln T."/>
            <person name="Schmitt I."/>
            <person name="Ebersberger I."/>
        </authorList>
    </citation>
    <scope>NUCLEOTIDE SEQUENCE [LARGE SCALE GENOMIC DNA]</scope>
    <source>
        <strain evidence="2">A1-1</strain>
    </source>
</reference>
<dbReference type="EMBL" id="VXIT01000010">
    <property type="protein sequence ID" value="KAA6409937.1"/>
    <property type="molecule type" value="Genomic_DNA"/>
</dbReference>
<dbReference type="PROSITE" id="PS50255">
    <property type="entry name" value="CYTOCHROME_B5_2"/>
    <property type="match status" value="1"/>
</dbReference>
<accession>A0A5M8PKJ0</accession>
<dbReference type="SUPFAM" id="SSF55856">
    <property type="entry name" value="Cytochrome b5-like heme/steroid binding domain"/>
    <property type="match status" value="1"/>
</dbReference>
<feature type="domain" description="Cytochrome b5 heme-binding" evidence="1">
    <location>
        <begin position="112"/>
        <end position="154"/>
    </location>
</feature>
<evidence type="ECO:0000259" key="1">
    <source>
        <dbReference type="PROSITE" id="PS50255"/>
    </source>
</evidence>
<protein>
    <submittedName>
        <fullName evidence="2">Acyl-dehydrogenase family</fullName>
    </submittedName>
</protein>
<dbReference type="InterPro" id="IPR001199">
    <property type="entry name" value="Cyt_B5-like_heme/steroid-bd"/>
</dbReference>
<evidence type="ECO:0000313" key="3">
    <source>
        <dbReference type="Proteomes" id="UP000324767"/>
    </source>
</evidence>
<dbReference type="Pfam" id="PF00173">
    <property type="entry name" value="Cyt-b5"/>
    <property type="match status" value="1"/>
</dbReference>
<dbReference type="InterPro" id="IPR036400">
    <property type="entry name" value="Cyt_B5-like_heme/steroid_sf"/>
</dbReference>
<proteinExistence type="predicted"/>